<protein>
    <recommendedName>
        <fullName evidence="3">HTH cro/C1-type domain-containing protein</fullName>
    </recommendedName>
</protein>
<proteinExistence type="predicted"/>
<evidence type="ECO:0008006" key="3">
    <source>
        <dbReference type="Google" id="ProtNLM"/>
    </source>
</evidence>
<dbReference type="EMBL" id="BAAAZE010000013">
    <property type="protein sequence ID" value="GAA4031592.1"/>
    <property type="molecule type" value="Genomic_DNA"/>
</dbReference>
<comment type="caution">
    <text evidence="1">The sequence shown here is derived from an EMBL/GenBank/DDBJ whole genome shotgun (WGS) entry which is preliminary data.</text>
</comment>
<evidence type="ECO:0000313" key="1">
    <source>
        <dbReference type="EMBL" id="GAA4031592.1"/>
    </source>
</evidence>
<name>A0ABP7TUR7_9BURK</name>
<reference evidence="2" key="1">
    <citation type="journal article" date="2019" name="Int. J. Syst. Evol. Microbiol.">
        <title>The Global Catalogue of Microorganisms (GCM) 10K type strain sequencing project: providing services to taxonomists for standard genome sequencing and annotation.</title>
        <authorList>
            <consortium name="The Broad Institute Genomics Platform"/>
            <consortium name="The Broad Institute Genome Sequencing Center for Infectious Disease"/>
            <person name="Wu L."/>
            <person name="Ma J."/>
        </authorList>
    </citation>
    <scope>NUCLEOTIDE SEQUENCE [LARGE SCALE GENOMIC DNA]</scope>
    <source>
        <strain evidence="2">JCM 16673</strain>
    </source>
</reference>
<accession>A0ABP7TUR7</accession>
<evidence type="ECO:0000313" key="2">
    <source>
        <dbReference type="Proteomes" id="UP001501353"/>
    </source>
</evidence>
<keyword evidence="2" id="KW-1185">Reference proteome</keyword>
<dbReference type="RefSeq" id="WP_344764937.1">
    <property type="nucleotide sequence ID" value="NZ_BAAAZE010000013.1"/>
</dbReference>
<dbReference type="Proteomes" id="UP001501353">
    <property type="component" value="Unassembled WGS sequence"/>
</dbReference>
<organism evidence="1 2">
    <name type="scientific">Actimicrobium antarcticum</name>
    <dbReference type="NCBI Taxonomy" id="1051899"/>
    <lineage>
        <taxon>Bacteria</taxon>
        <taxon>Pseudomonadati</taxon>
        <taxon>Pseudomonadota</taxon>
        <taxon>Betaproteobacteria</taxon>
        <taxon>Burkholderiales</taxon>
        <taxon>Oxalobacteraceae</taxon>
        <taxon>Actimicrobium</taxon>
    </lineage>
</organism>
<gene>
    <name evidence="1" type="ORF">GCM10022212_32910</name>
</gene>
<sequence>MLTHAHYDPERLLEFLKEHLNLTSDADLSKALHISRALIVQIREGRRPVAGGVLILMHEATQIGFDELRSLLGDRRRTWRMQGRIPSAA</sequence>